<dbReference type="InterPro" id="IPR050546">
    <property type="entry name" value="Glycosyl_Hydrlase_16"/>
</dbReference>
<dbReference type="EMBL" id="JAASQL010000002">
    <property type="protein sequence ID" value="NIJ45402.1"/>
    <property type="molecule type" value="Genomic_DNA"/>
</dbReference>
<dbReference type="PANTHER" id="PTHR10963">
    <property type="entry name" value="GLYCOSYL HYDROLASE-RELATED"/>
    <property type="match status" value="1"/>
</dbReference>
<comment type="caution">
    <text evidence="3">The sequence shown here is derived from an EMBL/GenBank/DDBJ whole genome shotgun (WGS) entry which is preliminary data.</text>
</comment>
<protein>
    <recommendedName>
        <fullName evidence="2">GH16 domain-containing protein</fullName>
    </recommendedName>
</protein>
<gene>
    <name evidence="3" type="ORF">FHR24_001870</name>
</gene>
<evidence type="ECO:0000256" key="1">
    <source>
        <dbReference type="ARBA" id="ARBA00006865"/>
    </source>
</evidence>
<name>A0ABX0U9B5_9FLAO</name>
<sequence>MRFLVIMFSVVKNLIFLSIFIILTSCTSEEADDPILDIINEIPLDKPEPDITDSGVLYPMSDIENKGNWILNKEISDEFNLDVLDEDRWHIQGKNGEYVSNFIGRAPSQFSTENIKIEQGVLKLISKWEPDFNFNTVKTQTVGNVVYKYENITTAALVGKKYFKYGYMEIKSKSAKAPVTSSFWTTGNKSELDMFETFGGHKTSDTWRKRLKYNAISWDPNNKYYLPDGLGPAYTTNIQVAHNTADEFHVYGFEWSSDYIKIYIDGVLHDKGNLTKDIVTNNGIDLERWVTDVGYKIWVDSETFPWLGIPTEDDLPATYQIDYIRVWQKKTI</sequence>
<reference evidence="3 4" key="1">
    <citation type="submission" date="2020-03" db="EMBL/GenBank/DDBJ databases">
        <title>Genomic Encyclopedia of Type Strains, Phase IV (KMG-IV): sequencing the most valuable type-strain genomes for metagenomic binning, comparative biology and taxonomic classification.</title>
        <authorList>
            <person name="Goeker M."/>
        </authorList>
    </citation>
    <scope>NUCLEOTIDE SEQUENCE [LARGE SCALE GENOMIC DNA]</scope>
    <source>
        <strain evidence="3 4">DSM 101599</strain>
    </source>
</reference>
<dbReference type="InterPro" id="IPR013320">
    <property type="entry name" value="ConA-like_dom_sf"/>
</dbReference>
<dbReference type="PANTHER" id="PTHR10963:SF55">
    <property type="entry name" value="GLYCOSIDE HYDROLASE FAMILY 16 PROTEIN"/>
    <property type="match status" value="1"/>
</dbReference>
<dbReference type="SUPFAM" id="SSF49899">
    <property type="entry name" value="Concanavalin A-like lectins/glucanases"/>
    <property type="match status" value="1"/>
</dbReference>
<organism evidence="3 4">
    <name type="scientific">Wenyingzhuangia heitensis</name>
    <dbReference type="NCBI Taxonomy" id="1487859"/>
    <lineage>
        <taxon>Bacteria</taxon>
        <taxon>Pseudomonadati</taxon>
        <taxon>Bacteroidota</taxon>
        <taxon>Flavobacteriia</taxon>
        <taxon>Flavobacteriales</taxon>
        <taxon>Flavobacteriaceae</taxon>
        <taxon>Wenyingzhuangia</taxon>
    </lineage>
</organism>
<evidence type="ECO:0000313" key="3">
    <source>
        <dbReference type="EMBL" id="NIJ45402.1"/>
    </source>
</evidence>
<dbReference type="InterPro" id="IPR000757">
    <property type="entry name" value="Beta-glucanase-like"/>
</dbReference>
<feature type="domain" description="GH16" evidence="2">
    <location>
        <begin position="51"/>
        <end position="332"/>
    </location>
</feature>
<evidence type="ECO:0000259" key="2">
    <source>
        <dbReference type="PROSITE" id="PS51762"/>
    </source>
</evidence>
<dbReference type="PROSITE" id="PS51762">
    <property type="entry name" value="GH16_2"/>
    <property type="match status" value="1"/>
</dbReference>
<proteinExistence type="inferred from homology"/>
<dbReference type="PROSITE" id="PS51257">
    <property type="entry name" value="PROKAR_LIPOPROTEIN"/>
    <property type="match status" value="1"/>
</dbReference>
<dbReference type="Proteomes" id="UP000745859">
    <property type="component" value="Unassembled WGS sequence"/>
</dbReference>
<keyword evidence="4" id="KW-1185">Reference proteome</keyword>
<dbReference type="RefSeq" id="WP_167187395.1">
    <property type="nucleotide sequence ID" value="NZ_JAASQL010000002.1"/>
</dbReference>
<dbReference type="Pfam" id="PF00722">
    <property type="entry name" value="Glyco_hydro_16"/>
    <property type="match status" value="1"/>
</dbReference>
<comment type="similarity">
    <text evidence="1">Belongs to the glycosyl hydrolase 16 family.</text>
</comment>
<dbReference type="Gene3D" id="2.60.120.200">
    <property type="match status" value="1"/>
</dbReference>
<evidence type="ECO:0000313" key="4">
    <source>
        <dbReference type="Proteomes" id="UP000745859"/>
    </source>
</evidence>
<accession>A0ABX0U9B5</accession>